<reference evidence="3 4" key="1">
    <citation type="journal article" date="2017" name="Int. J. Syst. Evol. Microbiol.">
        <title>Maripseudobacter aurantiacus gen. nov., sp. nov., a novel member of the family Flavobacteriaceae isolated from a sedimentation basin.</title>
        <authorList>
            <person name="Chen C."/>
            <person name="Su Y."/>
            <person name="Tao T."/>
            <person name="Fu G."/>
            <person name="Zhang C."/>
            <person name="Sun C."/>
            <person name="Zhang X."/>
            <person name="Wu M."/>
        </authorList>
    </citation>
    <scope>NUCLEOTIDE SEQUENCE [LARGE SCALE GENOMIC DNA]</scope>
    <source>
        <strain evidence="4">CDA4</strain>
    </source>
</reference>
<dbReference type="PANTHER" id="PTHR46558:SF11">
    <property type="entry name" value="HTH-TYPE TRANSCRIPTIONAL REGULATOR XRE"/>
    <property type="match status" value="1"/>
</dbReference>
<dbReference type="PROSITE" id="PS50943">
    <property type="entry name" value="HTH_CROC1"/>
    <property type="match status" value="1"/>
</dbReference>
<organism evidence="3 4">
    <name type="scientific">Maribacter aurantiacus</name>
    <dbReference type="NCBI Taxonomy" id="1882343"/>
    <lineage>
        <taxon>Bacteria</taxon>
        <taxon>Pseudomonadati</taxon>
        <taxon>Bacteroidota</taxon>
        <taxon>Flavobacteriia</taxon>
        <taxon>Flavobacteriales</taxon>
        <taxon>Flavobacteriaceae</taxon>
        <taxon>Maribacter</taxon>
    </lineage>
</organism>
<dbReference type="CDD" id="cd00093">
    <property type="entry name" value="HTH_XRE"/>
    <property type="match status" value="1"/>
</dbReference>
<keyword evidence="4" id="KW-1185">Reference proteome</keyword>
<protein>
    <submittedName>
        <fullName evidence="3">Helix-turn-helix transcriptional regulator</fullName>
    </submittedName>
</protein>
<evidence type="ECO:0000313" key="4">
    <source>
        <dbReference type="Proteomes" id="UP000308382"/>
    </source>
</evidence>
<dbReference type="SMART" id="SM00530">
    <property type="entry name" value="HTH_XRE"/>
    <property type="match status" value="1"/>
</dbReference>
<dbReference type="InterPro" id="IPR010982">
    <property type="entry name" value="Lambda_DNA-bd_dom_sf"/>
</dbReference>
<sequence>MNIGQVIKDSRKEKGIKQGDFSNLCEISQTYLSLIESNRKEPNITTLKTISEKLGIPLPVMFFLSLDEDDIPKRKQEIFKALEPSIKDMIKQIYVND</sequence>
<gene>
    <name evidence="3" type="ORF">FEK29_07375</name>
</gene>
<dbReference type="PANTHER" id="PTHR46558">
    <property type="entry name" value="TRACRIPTIONAL REGULATORY PROTEIN-RELATED-RELATED"/>
    <property type="match status" value="1"/>
</dbReference>
<dbReference type="Gene3D" id="1.10.260.40">
    <property type="entry name" value="lambda repressor-like DNA-binding domains"/>
    <property type="match status" value="1"/>
</dbReference>
<evidence type="ECO:0000259" key="2">
    <source>
        <dbReference type="PROSITE" id="PS50943"/>
    </source>
</evidence>
<keyword evidence="1" id="KW-0238">DNA-binding</keyword>
<comment type="caution">
    <text evidence="3">The sequence shown here is derived from an EMBL/GenBank/DDBJ whole genome shotgun (WGS) entry which is preliminary data.</text>
</comment>
<dbReference type="SUPFAM" id="SSF47413">
    <property type="entry name" value="lambda repressor-like DNA-binding domains"/>
    <property type="match status" value="1"/>
</dbReference>
<dbReference type="Pfam" id="PF01381">
    <property type="entry name" value="HTH_3"/>
    <property type="match status" value="1"/>
</dbReference>
<dbReference type="InterPro" id="IPR001387">
    <property type="entry name" value="Cro/C1-type_HTH"/>
</dbReference>
<evidence type="ECO:0000256" key="1">
    <source>
        <dbReference type="ARBA" id="ARBA00023125"/>
    </source>
</evidence>
<dbReference type="Proteomes" id="UP000308382">
    <property type="component" value="Unassembled WGS sequence"/>
</dbReference>
<feature type="domain" description="HTH cro/C1-type" evidence="2">
    <location>
        <begin position="7"/>
        <end position="61"/>
    </location>
</feature>
<dbReference type="AlphaFoldDB" id="A0A5R8M6U9"/>
<dbReference type="RefSeq" id="WP_138257787.1">
    <property type="nucleotide sequence ID" value="NZ_VBUK01000003.1"/>
</dbReference>
<dbReference type="GO" id="GO:0003677">
    <property type="term" value="F:DNA binding"/>
    <property type="evidence" value="ECO:0007669"/>
    <property type="project" value="UniProtKB-KW"/>
</dbReference>
<dbReference type="EMBL" id="VBUK01000003">
    <property type="protein sequence ID" value="TLF45200.1"/>
    <property type="molecule type" value="Genomic_DNA"/>
</dbReference>
<name>A0A5R8M6U9_9FLAO</name>
<accession>A0A5R8M6U9</accession>
<dbReference type="OrthoDB" id="1261587at2"/>
<evidence type="ECO:0000313" key="3">
    <source>
        <dbReference type="EMBL" id="TLF45200.1"/>
    </source>
</evidence>
<proteinExistence type="predicted"/>